<evidence type="ECO:0000256" key="1">
    <source>
        <dbReference type="ARBA" id="ARBA00006865"/>
    </source>
</evidence>
<keyword evidence="2" id="KW-0732">Signal</keyword>
<evidence type="ECO:0000256" key="2">
    <source>
        <dbReference type="SAM" id="SignalP"/>
    </source>
</evidence>
<evidence type="ECO:0000313" key="4">
    <source>
        <dbReference type="EMBL" id="UOB16624.1"/>
    </source>
</evidence>
<dbReference type="SUPFAM" id="SSF49899">
    <property type="entry name" value="Concanavalin A-like lectins/glucanases"/>
    <property type="match status" value="1"/>
</dbReference>
<keyword evidence="4" id="KW-0378">Hydrolase</keyword>
<sequence length="288" mass="33239">MLLKSILLIVCGLLLQSCGSYHYQSGIPKKVKGYQLVWNDEFNIDGKPDPENWTYESGFVRNNELQWYQTDNAVCKDGHLVISANKVHRANPNYIEGSDSWKTNRAFVEYTSSCIITRGLQEWENEGYYEIKAKVDTSSGSWPAIWLLGTYGGWPDNGEIDIMEFYRIDEKPHILANAAWGTDKKWVAAWDSAKIPLAHFTQKDPKWTEKFHIWAMEWNSTEIKIYLDDELLNEIDLTETVNTDGRNPFVNKQKFYLLLNLAIGALGGEPDVDSFPLKYEVDYVRVYK</sequence>
<organism evidence="4 5">
    <name type="scientific">Abyssalbus ytuae</name>
    <dbReference type="NCBI Taxonomy" id="2926907"/>
    <lineage>
        <taxon>Bacteria</taxon>
        <taxon>Pseudomonadati</taxon>
        <taxon>Bacteroidota</taxon>
        <taxon>Flavobacteriia</taxon>
        <taxon>Flavobacteriales</taxon>
        <taxon>Flavobacteriaceae</taxon>
        <taxon>Abyssalbus</taxon>
    </lineage>
</organism>
<evidence type="ECO:0000313" key="5">
    <source>
        <dbReference type="Proteomes" id="UP000831290"/>
    </source>
</evidence>
<dbReference type="PROSITE" id="PS51257">
    <property type="entry name" value="PROKAR_LIPOPROTEIN"/>
    <property type="match status" value="1"/>
</dbReference>
<evidence type="ECO:0000259" key="3">
    <source>
        <dbReference type="PROSITE" id="PS51762"/>
    </source>
</evidence>
<reference evidence="4" key="1">
    <citation type="submission" date="2022-03" db="EMBL/GenBank/DDBJ databases">
        <title>Description of Abyssus ytuae gen. nov., sp. nov., a novel member of the family Flavobacteriaceae isolated from the sediment of Mariana Trench.</title>
        <authorList>
            <person name="Zhang J."/>
            <person name="Xu X."/>
        </authorList>
    </citation>
    <scope>NUCLEOTIDE SEQUENCE</scope>
    <source>
        <strain evidence="4">MT3330</strain>
    </source>
</reference>
<protein>
    <submittedName>
        <fullName evidence="4">Glycoside hydrolase family 16 protein</fullName>
    </submittedName>
</protein>
<dbReference type="InterPro" id="IPR000757">
    <property type="entry name" value="Beta-glucanase-like"/>
</dbReference>
<dbReference type="KEGG" id="fbm:MQE35_12865"/>
<dbReference type="InterPro" id="IPR013320">
    <property type="entry name" value="ConA-like_dom_sf"/>
</dbReference>
<accession>A0A9E6ZL61</accession>
<name>A0A9E6ZL61_9FLAO</name>
<dbReference type="GO" id="GO:0004553">
    <property type="term" value="F:hydrolase activity, hydrolyzing O-glycosyl compounds"/>
    <property type="evidence" value="ECO:0007669"/>
    <property type="project" value="InterPro"/>
</dbReference>
<feature type="signal peptide" evidence="2">
    <location>
        <begin position="1"/>
        <end position="22"/>
    </location>
</feature>
<dbReference type="PROSITE" id="PS51762">
    <property type="entry name" value="GH16_2"/>
    <property type="match status" value="1"/>
</dbReference>
<dbReference type="AlphaFoldDB" id="A0A9E6ZL61"/>
<dbReference type="RefSeq" id="WP_255841845.1">
    <property type="nucleotide sequence ID" value="NZ_CP094358.1"/>
</dbReference>
<dbReference type="PANTHER" id="PTHR10963:SF55">
    <property type="entry name" value="GLYCOSIDE HYDROLASE FAMILY 16 PROTEIN"/>
    <property type="match status" value="1"/>
</dbReference>
<gene>
    <name evidence="4" type="ORF">MQE35_12865</name>
</gene>
<dbReference type="Gene3D" id="2.60.120.200">
    <property type="match status" value="1"/>
</dbReference>
<dbReference type="PANTHER" id="PTHR10963">
    <property type="entry name" value="GLYCOSYL HYDROLASE-RELATED"/>
    <property type="match status" value="1"/>
</dbReference>
<proteinExistence type="inferred from homology"/>
<dbReference type="CDD" id="cd08023">
    <property type="entry name" value="GH16_laminarinase_like"/>
    <property type="match status" value="1"/>
</dbReference>
<dbReference type="Proteomes" id="UP000831290">
    <property type="component" value="Chromosome"/>
</dbReference>
<dbReference type="GO" id="GO:0005975">
    <property type="term" value="P:carbohydrate metabolic process"/>
    <property type="evidence" value="ECO:0007669"/>
    <property type="project" value="InterPro"/>
</dbReference>
<keyword evidence="5" id="KW-1185">Reference proteome</keyword>
<feature type="domain" description="GH16" evidence="3">
    <location>
        <begin position="22"/>
        <end position="288"/>
    </location>
</feature>
<feature type="chain" id="PRO_5039087001" evidence="2">
    <location>
        <begin position="23"/>
        <end position="288"/>
    </location>
</feature>
<comment type="similarity">
    <text evidence="1">Belongs to the glycosyl hydrolase 16 family.</text>
</comment>
<dbReference type="EMBL" id="CP094358">
    <property type="protein sequence ID" value="UOB16624.1"/>
    <property type="molecule type" value="Genomic_DNA"/>
</dbReference>
<dbReference type="InterPro" id="IPR050546">
    <property type="entry name" value="Glycosyl_Hydrlase_16"/>
</dbReference>
<dbReference type="Pfam" id="PF00722">
    <property type="entry name" value="Glyco_hydro_16"/>
    <property type="match status" value="1"/>
</dbReference>